<protein>
    <submittedName>
        <fullName evidence="6">Periplasmic oligopeptide-binding protein</fullName>
    </submittedName>
</protein>
<dbReference type="RefSeq" id="WP_032994776.1">
    <property type="nucleotide sequence ID" value="NZ_AEWB02000006.1"/>
</dbReference>
<dbReference type="PANTHER" id="PTHR30290">
    <property type="entry name" value="PERIPLASMIC BINDING COMPONENT OF ABC TRANSPORTER"/>
    <property type="match status" value="1"/>
</dbReference>
<dbReference type="Pfam" id="PF00496">
    <property type="entry name" value="SBP_bac_5"/>
    <property type="match status" value="1"/>
</dbReference>
<keyword evidence="4" id="KW-0732">Signal</keyword>
<reference evidence="6 7" key="1">
    <citation type="submission" date="2018-12" db="EMBL/GenBank/DDBJ databases">
        <authorList>
            <consortium name="Pathogen Informatics"/>
        </authorList>
    </citation>
    <scope>NUCLEOTIDE SEQUENCE [LARGE SCALE GENOMIC DNA]</scope>
    <source>
        <strain evidence="6 7">NCTC5906</strain>
    </source>
</reference>
<dbReference type="InterPro" id="IPR030678">
    <property type="entry name" value="Peptide/Ni-bd"/>
</dbReference>
<evidence type="ECO:0000259" key="5">
    <source>
        <dbReference type="Pfam" id="PF00496"/>
    </source>
</evidence>
<sequence>MPVAHFPLSAFRLFPFKSVVLFCSVFALNACDKKPQEPVTPPPTIETVQLQLISSQGNRQLLVRGVYSDLVLNPSQAVNAEQFAFLRDLFEGLVIYDQRGNVIPAVAESWQTTDNKTWKFSLRQDAKWSNGEPVTAQQFVASWQALVTSNSPLRHYLAYINLANAESVLKGKLPADKLGIFAENDRTLRLTLDKATPYLPQMLVHISLLPQYLAPHEGIVTNGAYQVAGQENHFIHLEKNPHYWAQDKVAFKHVDYQKIASQQDPIALDLVINPSKTEQAQYFPQLCTYFYAFNMKQPKLAQSSVRKALSMMAPSRNMNNEGKNFIYLSDNFLPISMQTVESHWEQTPMEQLLSQSKISEKAPLKLTLSYDQTELQSKIAQSLIRMWSQSDMIRIIGEGMPRQKLLENIAKGDFQIARSGWCADYNDPAAFLSLFYSHSPDNKSGYHNEEVDRLFEQSLQLMPSAERTTLYSRIEQILQQEKVVLPLYQTTVPIYINPTINGYYLSNPTEVIYSKDLFRKIQ</sequence>
<feature type="domain" description="Solute-binding protein family 5" evidence="5">
    <location>
        <begin position="102"/>
        <end position="442"/>
    </location>
</feature>
<evidence type="ECO:0000256" key="2">
    <source>
        <dbReference type="ARBA" id="ARBA00005695"/>
    </source>
</evidence>
<dbReference type="InterPro" id="IPR039424">
    <property type="entry name" value="SBP_5"/>
</dbReference>
<dbReference type="OrthoDB" id="9801912at2"/>
<comment type="similarity">
    <text evidence="2">Belongs to the bacterial solute-binding protein 5 family.</text>
</comment>
<dbReference type="PIRSF" id="PIRSF002741">
    <property type="entry name" value="MppA"/>
    <property type="match status" value="1"/>
</dbReference>
<dbReference type="GO" id="GO:0043190">
    <property type="term" value="C:ATP-binding cassette (ABC) transporter complex"/>
    <property type="evidence" value="ECO:0007669"/>
    <property type="project" value="InterPro"/>
</dbReference>
<dbReference type="InterPro" id="IPR000914">
    <property type="entry name" value="SBP_5_dom"/>
</dbReference>
<evidence type="ECO:0000256" key="1">
    <source>
        <dbReference type="ARBA" id="ARBA00004196"/>
    </source>
</evidence>
<dbReference type="SUPFAM" id="SSF53850">
    <property type="entry name" value="Periplasmic binding protein-like II"/>
    <property type="match status" value="1"/>
</dbReference>
<evidence type="ECO:0000313" key="7">
    <source>
        <dbReference type="Proteomes" id="UP000272690"/>
    </source>
</evidence>
<gene>
    <name evidence="6" type="primary">oppA_1</name>
    <name evidence="6" type="ORF">NCTC5906_01432</name>
</gene>
<evidence type="ECO:0000256" key="3">
    <source>
        <dbReference type="ARBA" id="ARBA00022448"/>
    </source>
</evidence>
<dbReference type="FunFam" id="3.90.76.10:FF:000001">
    <property type="entry name" value="Oligopeptide ABC transporter substrate-binding protein"/>
    <property type="match status" value="1"/>
</dbReference>
<evidence type="ECO:0000313" key="6">
    <source>
        <dbReference type="EMBL" id="VEF43357.1"/>
    </source>
</evidence>
<dbReference type="PANTHER" id="PTHR30290:SF10">
    <property type="entry name" value="PERIPLASMIC OLIGOPEPTIDE-BINDING PROTEIN-RELATED"/>
    <property type="match status" value="1"/>
</dbReference>
<dbReference type="GO" id="GO:0015833">
    <property type="term" value="P:peptide transport"/>
    <property type="evidence" value="ECO:0007669"/>
    <property type="project" value="TreeGrafter"/>
</dbReference>
<dbReference type="GO" id="GO:1904680">
    <property type="term" value="F:peptide transmembrane transporter activity"/>
    <property type="evidence" value="ECO:0007669"/>
    <property type="project" value="TreeGrafter"/>
</dbReference>
<dbReference type="GeneID" id="49635841"/>
<dbReference type="GO" id="GO:0030288">
    <property type="term" value="C:outer membrane-bounded periplasmic space"/>
    <property type="evidence" value="ECO:0007669"/>
    <property type="project" value="TreeGrafter"/>
</dbReference>
<dbReference type="AlphaFoldDB" id="A0A3S4TQS9"/>
<comment type="subcellular location">
    <subcellularLocation>
        <location evidence="1">Cell envelope</location>
    </subcellularLocation>
</comment>
<dbReference type="Gene3D" id="3.40.190.10">
    <property type="entry name" value="Periplasmic binding protein-like II"/>
    <property type="match status" value="1"/>
</dbReference>
<dbReference type="Proteomes" id="UP000272690">
    <property type="component" value="Chromosome"/>
</dbReference>
<name>A0A3S4TQS9_AGGAP</name>
<organism evidence="6 7">
    <name type="scientific">Aggregatibacter aphrophilus ATCC 33389</name>
    <dbReference type="NCBI Taxonomy" id="985008"/>
    <lineage>
        <taxon>Bacteria</taxon>
        <taxon>Pseudomonadati</taxon>
        <taxon>Pseudomonadota</taxon>
        <taxon>Gammaproteobacteria</taxon>
        <taxon>Pasteurellales</taxon>
        <taxon>Pasteurellaceae</taxon>
        <taxon>Aggregatibacter</taxon>
    </lineage>
</organism>
<proteinExistence type="inferred from homology"/>
<accession>A0A3S4TQS9</accession>
<dbReference type="Gene3D" id="3.90.76.10">
    <property type="entry name" value="Dipeptide-binding Protein, Domain 1"/>
    <property type="match status" value="1"/>
</dbReference>
<dbReference type="Gene3D" id="3.10.105.10">
    <property type="entry name" value="Dipeptide-binding Protein, Domain 3"/>
    <property type="match status" value="1"/>
</dbReference>
<dbReference type="EMBL" id="LR134327">
    <property type="protein sequence ID" value="VEF43357.1"/>
    <property type="molecule type" value="Genomic_DNA"/>
</dbReference>
<dbReference type="CDD" id="cd08504">
    <property type="entry name" value="PBP2_OppA"/>
    <property type="match status" value="1"/>
</dbReference>
<evidence type="ECO:0000256" key="4">
    <source>
        <dbReference type="ARBA" id="ARBA00022729"/>
    </source>
</evidence>
<keyword evidence="3" id="KW-0813">Transport</keyword>